<keyword evidence="2" id="KW-1185">Reference proteome</keyword>
<dbReference type="Proteomes" id="UP000002195">
    <property type="component" value="Unassembled WGS sequence"/>
</dbReference>
<dbReference type="InParanoid" id="Q54SN9"/>
<dbReference type="dictyBase" id="DDB_G0282329"/>
<dbReference type="SUPFAM" id="SSF56219">
    <property type="entry name" value="DNase I-like"/>
    <property type="match status" value="1"/>
</dbReference>
<dbReference type="GlyGen" id="Q54SN9">
    <property type="glycosylation" value="1 site"/>
</dbReference>
<organism evidence="1 2">
    <name type="scientific">Dictyostelium discoideum</name>
    <name type="common">Social amoeba</name>
    <dbReference type="NCBI Taxonomy" id="44689"/>
    <lineage>
        <taxon>Eukaryota</taxon>
        <taxon>Amoebozoa</taxon>
        <taxon>Evosea</taxon>
        <taxon>Eumycetozoa</taxon>
        <taxon>Dictyostelia</taxon>
        <taxon>Dictyosteliales</taxon>
        <taxon>Dictyosteliaceae</taxon>
        <taxon>Dictyostelium</taxon>
    </lineage>
</organism>
<evidence type="ECO:0000313" key="1">
    <source>
        <dbReference type="EMBL" id="EAL66286.1"/>
    </source>
</evidence>
<dbReference type="InterPro" id="IPR036691">
    <property type="entry name" value="Endo/exonu/phosph_ase_sf"/>
</dbReference>
<comment type="caution">
    <text evidence="1">The sequence shown here is derived from an EMBL/GenBank/DDBJ whole genome shotgun (WGS) entry which is preliminary data.</text>
</comment>
<reference evidence="1 2" key="1">
    <citation type="journal article" date="2005" name="Nature">
        <title>The genome of the social amoeba Dictyostelium discoideum.</title>
        <authorList>
            <consortium name="The Dictyostelium discoideum Sequencing Consortium"/>
            <person name="Eichinger L."/>
            <person name="Pachebat J.A."/>
            <person name="Glockner G."/>
            <person name="Rajandream M.A."/>
            <person name="Sucgang R."/>
            <person name="Berriman M."/>
            <person name="Song J."/>
            <person name="Olsen R."/>
            <person name="Szafranski K."/>
            <person name="Xu Q."/>
            <person name="Tunggal B."/>
            <person name="Kummerfeld S."/>
            <person name="Madera M."/>
            <person name="Konfortov B.A."/>
            <person name="Rivero F."/>
            <person name="Bankier A.T."/>
            <person name="Lehmann R."/>
            <person name="Hamlin N."/>
            <person name="Davies R."/>
            <person name="Gaudet P."/>
            <person name="Fey P."/>
            <person name="Pilcher K."/>
            <person name="Chen G."/>
            <person name="Saunders D."/>
            <person name="Sodergren E."/>
            <person name="Davis P."/>
            <person name="Kerhornou A."/>
            <person name="Nie X."/>
            <person name="Hall N."/>
            <person name="Anjard C."/>
            <person name="Hemphill L."/>
            <person name="Bason N."/>
            <person name="Farbrother P."/>
            <person name="Desany B."/>
            <person name="Just E."/>
            <person name="Morio T."/>
            <person name="Rost R."/>
            <person name="Churcher C."/>
            <person name="Cooper J."/>
            <person name="Haydock S."/>
            <person name="van Driessche N."/>
            <person name="Cronin A."/>
            <person name="Goodhead I."/>
            <person name="Muzny D."/>
            <person name="Mourier T."/>
            <person name="Pain A."/>
            <person name="Lu M."/>
            <person name="Harper D."/>
            <person name="Lindsay R."/>
            <person name="Hauser H."/>
            <person name="James K."/>
            <person name="Quiles M."/>
            <person name="Madan Babu M."/>
            <person name="Saito T."/>
            <person name="Buchrieser C."/>
            <person name="Wardroper A."/>
            <person name="Felder M."/>
            <person name="Thangavelu M."/>
            <person name="Johnson D."/>
            <person name="Knights A."/>
            <person name="Loulseged H."/>
            <person name="Mungall K."/>
            <person name="Oliver K."/>
            <person name="Price C."/>
            <person name="Quail M.A."/>
            <person name="Urushihara H."/>
            <person name="Hernandez J."/>
            <person name="Rabbinowitsch E."/>
            <person name="Steffen D."/>
            <person name="Sanders M."/>
            <person name="Ma J."/>
            <person name="Kohara Y."/>
            <person name="Sharp S."/>
            <person name="Simmonds M."/>
            <person name="Spiegler S."/>
            <person name="Tivey A."/>
            <person name="Sugano S."/>
            <person name="White B."/>
            <person name="Walker D."/>
            <person name="Woodward J."/>
            <person name="Winckler T."/>
            <person name="Tanaka Y."/>
            <person name="Shaulsky G."/>
            <person name="Schleicher M."/>
            <person name="Weinstock G."/>
            <person name="Rosenthal A."/>
            <person name="Cox E.C."/>
            <person name="Chisholm R.L."/>
            <person name="Gibbs R."/>
            <person name="Loomis W.F."/>
            <person name="Platzer M."/>
            <person name="Kay R.R."/>
            <person name="Williams J."/>
            <person name="Dear P.H."/>
            <person name="Noegel A.A."/>
            <person name="Barrell B."/>
            <person name="Kuspa A."/>
        </authorList>
    </citation>
    <scope>NUCLEOTIDE SEQUENCE [LARGE SCALE GENOMIC DNA]</scope>
    <source>
        <strain evidence="1 2">AX4</strain>
    </source>
</reference>
<dbReference type="VEuPathDB" id="AmoebaDB:DDB_G0282329"/>
<dbReference type="KEGG" id="ddi:DDB_G0282329"/>
<dbReference type="HOGENOM" id="CLU_869955_0_0_1"/>
<evidence type="ECO:0000313" key="2">
    <source>
        <dbReference type="Proteomes" id="UP000002195"/>
    </source>
</evidence>
<protein>
    <recommendedName>
        <fullName evidence="3">Endonuclease/exonuclease/phosphatase domain-containing protein</fullName>
    </recommendedName>
</protein>
<accession>Q54SN9</accession>
<dbReference type="GeneID" id="8623521"/>
<dbReference type="PaxDb" id="44689-DDB0204184"/>
<dbReference type="EMBL" id="AAFI02000047">
    <property type="protein sequence ID" value="EAL66286.1"/>
    <property type="molecule type" value="Genomic_DNA"/>
</dbReference>
<sequence>MDSARVTVGSLNAGIQGGKPLKNTFKNQIKDELLLNNFNKNDILCLQEIDRDFQDFENYGNLKNKTVIEEFEAKSGTRLHIVSFKHKDVYFVVINCHIPQKKSQNSASENFFILERLVSKLIEKNIPFLIAGDINHNRTQIKEKLGNEISFANDKDIETTTGRNSIDNIMYSSNSKSLGFKVLKNATTSSEEAKINHYAIRSTFKLTKGTKLYKGDIQRLYDLCYNQWNHPTQHINIVEEKSRKKQNGKQDIIKIEIPIPERCSKVKSKFKKKNNKKWSAKKFHRKYFANVECCYATLLKFFRSETNNSNCKTALCNYLK</sequence>
<dbReference type="PhylomeDB" id="Q54SN9"/>
<proteinExistence type="predicted"/>
<gene>
    <name evidence="1" type="ORF">DDB_G0282329</name>
</gene>
<name>Q54SN9_DICDI</name>
<dbReference type="AlphaFoldDB" id="Q54SN9"/>
<evidence type="ECO:0008006" key="3">
    <source>
        <dbReference type="Google" id="ProtNLM"/>
    </source>
</evidence>
<dbReference type="Gene3D" id="3.60.10.10">
    <property type="entry name" value="Endonuclease/exonuclease/phosphatase"/>
    <property type="match status" value="1"/>
</dbReference>
<dbReference type="RefSeq" id="XP_640262.1">
    <property type="nucleotide sequence ID" value="XM_635170.1"/>
</dbReference>